<protein>
    <submittedName>
        <fullName evidence="1">Uncharacterized protein</fullName>
    </submittedName>
</protein>
<dbReference type="Proteomes" id="UP000717696">
    <property type="component" value="Unassembled WGS sequence"/>
</dbReference>
<comment type="caution">
    <text evidence="1">The sequence shown here is derived from an EMBL/GenBank/DDBJ whole genome shotgun (WGS) entry which is preliminary data.</text>
</comment>
<accession>A0A9P9D7K2</accession>
<keyword evidence="2" id="KW-1185">Reference proteome</keyword>
<dbReference type="EMBL" id="JAGMUU010000044">
    <property type="protein sequence ID" value="KAH7113917.1"/>
    <property type="molecule type" value="Genomic_DNA"/>
</dbReference>
<feature type="non-terminal residue" evidence="1">
    <location>
        <position position="51"/>
    </location>
</feature>
<feature type="non-terminal residue" evidence="1">
    <location>
        <position position="1"/>
    </location>
</feature>
<name>A0A9P9D7K2_9HYPO</name>
<reference evidence="1" key="1">
    <citation type="journal article" date="2021" name="Nat. Commun.">
        <title>Genetic determinants of endophytism in the Arabidopsis root mycobiome.</title>
        <authorList>
            <person name="Mesny F."/>
            <person name="Miyauchi S."/>
            <person name="Thiergart T."/>
            <person name="Pickel B."/>
            <person name="Atanasova L."/>
            <person name="Karlsson M."/>
            <person name="Huettel B."/>
            <person name="Barry K.W."/>
            <person name="Haridas S."/>
            <person name="Chen C."/>
            <person name="Bauer D."/>
            <person name="Andreopoulos W."/>
            <person name="Pangilinan J."/>
            <person name="LaButti K."/>
            <person name="Riley R."/>
            <person name="Lipzen A."/>
            <person name="Clum A."/>
            <person name="Drula E."/>
            <person name="Henrissat B."/>
            <person name="Kohler A."/>
            <person name="Grigoriev I.V."/>
            <person name="Martin F.M."/>
            <person name="Hacquard S."/>
        </authorList>
    </citation>
    <scope>NUCLEOTIDE SEQUENCE</scope>
    <source>
        <strain evidence="1">MPI-CAGE-AT-0021</strain>
    </source>
</reference>
<sequence>HLKEVHKWDQKLKAGRRLAAQAEEESGVFYQQFFTKGPRSEYFEVTRGQDL</sequence>
<dbReference type="AlphaFoldDB" id="A0A9P9D7K2"/>
<evidence type="ECO:0000313" key="2">
    <source>
        <dbReference type="Proteomes" id="UP000717696"/>
    </source>
</evidence>
<gene>
    <name evidence="1" type="ORF">B0J13DRAFT_427020</name>
</gene>
<evidence type="ECO:0000313" key="1">
    <source>
        <dbReference type="EMBL" id="KAH7113917.1"/>
    </source>
</evidence>
<proteinExistence type="predicted"/>
<organism evidence="1 2">
    <name type="scientific">Dactylonectria estremocensis</name>
    <dbReference type="NCBI Taxonomy" id="1079267"/>
    <lineage>
        <taxon>Eukaryota</taxon>
        <taxon>Fungi</taxon>
        <taxon>Dikarya</taxon>
        <taxon>Ascomycota</taxon>
        <taxon>Pezizomycotina</taxon>
        <taxon>Sordariomycetes</taxon>
        <taxon>Hypocreomycetidae</taxon>
        <taxon>Hypocreales</taxon>
        <taxon>Nectriaceae</taxon>
        <taxon>Dactylonectria</taxon>
    </lineage>
</organism>